<name>A0A382RS62_9ZZZZ</name>
<evidence type="ECO:0000313" key="1">
    <source>
        <dbReference type="EMBL" id="SVD00529.1"/>
    </source>
</evidence>
<dbReference type="AlphaFoldDB" id="A0A382RS62"/>
<reference evidence="1" key="1">
    <citation type="submission" date="2018-05" db="EMBL/GenBank/DDBJ databases">
        <authorList>
            <person name="Lanie J.A."/>
            <person name="Ng W.-L."/>
            <person name="Kazmierczak K.M."/>
            <person name="Andrzejewski T.M."/>
            <person name="Davidsen T.M."/>
            <person name="Wayne K.J."/>
            <person name="Tettelin H."/>
            <person name="Glass J.I."/>
            <person name="Rusch D."/>
            <person name="Podicherti R."/>
            <person name="Tsui H.-C.T."/>
            <person name="Winkler M.E."/>
        </authorList>
    </citation>
    <scope>NUCLEOTIDE SEQUENCE</scope>
</reference>
<sequence>FHAGVEDNRLKYPDWGFGEQPDQMIVRRYSEF</sequence>
<organism evidence="1">
    <name type="scientific">marine metagenome</name>
    <dbReference type="NCBI Taxonomy" id="408172"/>
    <lineage>
        <taxon>unclassified sequences</taxon>
        <taxon>metagenomes</taxon>
        <taxon>ecological metagenomes</taxon>
    </lineage>
</organism>
<protein>
    <submittedName>
        <fullName evidence="1">Uncharacterized protein</fullName>
    </submittedName>
</protein>
<gene>
    <name evidence="1" type="ORF">METZ01_LOCUS353383</name>
</gene>
<feature type="non-terminal residue" evidence="1">
    <location>
        <position position="1"/>
    </location>
</feature>
<dbReference type="EMBL" id="UINC01123807">
    <property type="protein sequence ID" value="SVD00529.1"/>
    <property type="molecule type" value="Genomic_DNA"/>
</dbReference>
<accession>A0A382RS62</accession>
<proteinExistence type="predicted"/>